<name>A0A2A7ASF3_9FIRM</name>
<accession>A0A2A7ASF3</accession>
<sequence>MSMYFYVNSNAQPNGDHEVHRSDCSWLPSAENRVYLGCFSTSREAVNAARKYYRQVDGCCFCCPESHHS</sequence>
<dbReference type="Proteomes" id="UP000220005">
    <property type="component" value="Unassembled WGS sequence"/>
</dbReference>
<gene>
    <name evidence="1" type="ORF">CGS58_00985</name>
</gene>
<dbReference type="EMBL" id="NMTY01000004">
    <property type="protein sequence ID" value="PDX82077.1"/>
    <property type="molecule type" value="Genomic_DNA"/>
</dbReference>
<organism evidence="1 2">
    <name type="scientific">Faecalibacterium prausnitzii</name>
    <dbReference type="NCBI Taxonomy" id="853"/>
    <lineage>
        <taxon>Bacteria</taxon>
        <taxon>Bacillati</taxon>
        <taxon>Bacillota</taxon>
        <taxon>Clostridia</taxon>
        <taxon>Eubacteriales</taxon>
        <taxon>Oscillospiraceae</taxon>
        <taxon>Faecalibacterium</taxon>
    </lineage>
</organism>
<evidence type="ECO:0000313" key="1">
    <source>
        <dbReference type="EMBL" id="PDX82077.1"/>
    </source>
</evidence>
<dbReference type="AlphaFoldDB" id="A0A2A7ASF3"/>
<proteinExistence type="predicted"/>
<protein>
    <submittedName>
        <fullName evidence="1">Uncharacterized protein</fullName>
    </submittedName>
</protein>
<evidence type="ECO:0000313" key="2">
    <source>
        <dbReference type="Proteomes" id="UP000220005"/>
    </source>
</evidence>
<comment type="caution">
    <text evidence="1">The sequence shown here is derived from an EMBL/GenBank/DDBJ whole genome shotgun (WGS) entry which is preliminary data.</text>
</comment>
<reference evidence="1 2" key="1">
    <citation type="journal article" date="2017" name="Front. Microbiol.">
        <title>New Insights into the Diversity of the Genus Faecalibacterium.</title>
        <authorList>
            <person name="Benevides L."/>
            <person name="Burman S."/>
            <person name="Martin R."/>
            <person name="Robert V."/>
            <person name="Thomas M."/>
            <person name="Miquel S."/>
            <person name="Chain F."/>
            <person name="Sokol H."/>
            <person name="Bermudez-Humaran L.G."/>
            <person name="Morrison M."/>
            <person name="Langella P."/>
            <person name="Azevedo V.A."/>
            <person name="Chatel J.M."/>
            <person name="Soares S."/>
        </authorList>
    </citation>
    <scope>NUCLEOTIDE SEQUENCE [LARGE SCALE GENOMIC DNA]</scope>
    <source>
        <strain evidence="1 2">CNCM I 4575</strain>
    </source>
</reference>